<sequence length="94" mass="10558">MIILNCPFCGPRDHSEFDYGGDGSITYPSLDAPVEDWHAAVFLRDNICGVQTETWQHTQGCRMWLLVERDTMSHEVHSIRPAHPGHAAVLEGKV</sequence>
<dbReference type="Pfam" id="PF04267">
    <property type="entry name" value="SoxD"/>
    <property type="match status" value="1"/>
</dbReference>
<protein>
    <submittedName>
        <fullName evidence="1">Sarcosine oxidase subunit delta</fullName>
    </submittedName>
</protein>
<evidence type="ECO:0000313" key="1">
    <source>
        <dbReference type="EMBL" id="PVH27317.1"/>
    </source>
</evidence>
<dbReference type="GO" id="GO:0008115">
    <property type="term" value="F:sarcosine oxidase activity"/>
    <property type="evidence" value="ECO:0007669"/>
    <property type="project" value="InterPro"/>
</dbReference>
<dbReference type="OrthoDB" id="5420070at2"/>
<dbReference type="GO" id="GO:0046653">
    <property type="term" value="P:tetrahydrofolate metabolic process"/>
    <property type="evidence" value="ECO:0007669"/>
    <property type="project" value="InterPro"/>
</dbReference>
<dbReference type="InterPro" id="IPR038561">
    <property type="entry name" value="SoxD_sf"/>
</dbReference>
<proteinExistence type="predicted"/>
<evidence type="ECO:0000313" key="2">
    <source>
        <dbReference type="Proteomes" id="UP000245911"/>
    </source>
</evidence>
<dbReference type="Proteomes" id="UP000245911">
    <property type="component" value="Unassembled WGS sequence"/>
</dbReference>
<accession>A0A2T8HPF4</accession>
<keyword evidence="2" id="KW-1185">Reference proteome</keyword>
<dbReference type="Gene3D" id="3.30.2270.10">
    <property type="entry name" value="Folate-binding superfamily"/>
    <property type="match status" value="1"/>
</dbReference>
<gene>
    <name evidence="1" type="ORF">DDE20_18200</name>
</gene>
<organism evidence="1 2">
    <name type="scientific">Pararhodobacter oceanensis</name>
    <dbReference type="NCBI Taxonomy" id="2172121"/>
    <lineage>
        <taxon>Bacteria</taxon>
        <taxon>Pseudomonadati</taxon>
        <taxon>Pseudomonadota</taxon>
        <taxon>Alphaproteobacteria</taxon>
        <taxon>Rhodobacterales</taxon>
        <taxon>Paracoccaceae</taxon>
        <taxon>Pararhodobacter</taxon>
    </lineage>
</organism>
<dbReference type="AlphaFoldDB" id="A0A2T8HPF4"/>
<name>A0A2T8HPF4_9RHOB</name>
<dbReference type="EMBL" id="QDKM01000016">
    <property type="protein sequence ID" value="PVH27317.1"/>
    <property type="molecule type" value="Genomic_DNA"/>
</dbReference>
<reference evidence="1 2" key="1">
    <citation type="submission" date="2018-04" db="EMBL/GenBank/DDBJ databases">
        <title>Pararhodobacter oceanense sp. nov., isolated from marine intertidal sediment.</title>
        <authorList>
            <person name="Wang X.-L."/>
            <person name="Du Z.-J."/>
        </authorList>
    </citation>
    <scope>NUCLEOTIDE SEQUENCE [LARGE SCALE GENOMIC DNA]</scope>
    <source>
        <strain evidence="1 2">AM505</strain>
    </source>
</reference>
<comment type="caution">
    <text evidence="1">The sequence shown here is derived from an EMBL/GenBank/DDBJ whole genome shotgun (WGS) entry which is preliminary data.</text>
</comment>
<dbReference type="InterPro" id="IPR006279">
    <property type="entry name" value="SoxD"/>
</dbReference>
<dbReference type="RefSeq" id="WP_116559947.1">
    <property type="nucleotide sequence ID" value="NZ_QDKM01000016.1"/>
</dbReference>